<gene>
    <name evidence="1" type="ORF">ACFSTE_21080</name>
</gene>
<dbReference type="EMBL" id="JBHULX010000046">
    <property type="protein sequence ID" value="MFD2593343.1"/>
    <property type="molecule type" value="Genomic_DNA"/>
</dbReference>
<organism evidence="1 2">
    <name type="scientific">Aquimarina hainanensis</name>
    <dbReference type="NCBI Taxonomy" id="1578017"/>
    <lineage>
        <taxon>Bacteria</taxon>
        <taxon>Pseudomonadati</taxon>
        <taxon>Bacteroidota</taxon>
        <taxon>Flavobacteriia</taxon>
        <taxon>Flavobacteriales</taxon>
        <taxon>Flavobacteriaceae</taxon>
        <taxon>Aquimarina</taxon>
    </lineage>
</organism>
<accession>A0ABW5NFJ0</accession>
<name>A0ABW5NFJ0_9FLAO</name>
<evidence type="ECO:0000313" key="2">
    <source>
        <dbReference type="Proteomes" id="UP001597459"/>
    </source>
</evidence>
<reference evidence="2" key="1">
    <citation type="journal article" date="2019" name="Int. J. Syst. Evol. Microbiol.">
        <title>The Global Catalogue of Microorganisms (GCM) 10K type strain sequencing project: providing services to taxonomists for standard genome sequencing and annotation.</title>
        <authorList>
            <consortium name="The Broad Institute Genomics Platform"/>
            <consortium name="The Broad Institute Genome Sequencing Center for Infectious Disease"/>
            <person name="Wu L."/>
            <person name="Ma J."/>
        </authorList>
    </citation>
    <scope>NUCLEOTIDE SEQUENCE [LARGE SCALE GENOMIC DNA]</scope>
    <source>
        <strain evidence="2">KCTC 42423</strain>
    </source>
</reference>
<evidence type="ECO:0000313" key="1">
    <source>
        <dbReference type="EMBL" id="MFD2593343.1"/>
    </source>
</evidence>
<proteinExistence type="predicted"/>
<dbReference type="Proteomes" id="UP001597459">
    <property type="component" value="Unassembled WGS sequence"/>
</dbReference>
<protein>
    <recommendedName>
        <fullName evidence="3">Addiction module component</fullName>
    </recommendedName>
</protein>
<dbReference type="RefSeq" id="WP_378256795.1">
    <property type="nucleotide sequence ID" value="NZ_JBHSJV010000001.1"/>
</dbReference>
<comment type="caution">
    <text evidence="1">The sequence shown here is derived from an EMBL/GenBank/DDBJ whole genome shotgun (WGS) entry which is preliminary data.</text>
</comment>
<sequence>MKYTKKILKFLGILSIVSSINEFRATLNEKTGTSIISPEILRILDDPEKSKILDEAVAEYKETKDWSQTRLKEIL</sequence>
<evidence type="ECO:0008006" key="3">
    <source>
        <dbReference type="Google" id="ProtNLM"/>
    </source>
</evidence>
<keyword evidence="2" id="KW-1185">Reference proteome</keyword>